<proteinExistence type="predicted"/>
<dbReference type="RefSeq" id="WP_122190163.1">
    <property type="nucleotide sequence ID" value="NZ_RFFH01000011.1"/>
</dbReference>
<sequence>MPDNEFGYTLWGRDWVRLAEPLTATRPEPLLPRARSIARHDGVDLEIQGRHVRAGIHRGGQASVTYLELAPLTPAALCAVAETVTGAVELSDTVYRTVTESGLSLAPRPTVVDCSCSARKDRCLHMLATCYAVARRIDENPWLALDLQGFREDPPPPEANLTAPRWTPLAAIAPDSYFGGAATPVTSAAGRRYAR</sequence>
<feature type="domain" description="SWIM-type" evidence="2">
    <location>
        <begin position="99"/>
        <end position="134"/>
    </location>
</feature>
<dbReference type="InterPro" id="IPR007527">
    <property type="entry name" value="Znf_SWIM"/>
</dbReference>
<keyword evidence="1" id="KW-0862">Zinc</keyword>
<keyword evidence="1" id="KW-0863">Zinc-finger</keyword>
<dbReference type="OrthoDB" id="188274at2"/>
<dbReference type="GO" id="GO:0008270">
    <property type="term" value="F:zinc ion binding"/>
    <property type="evidence" value="ECO:0007669"/>
    <property type="project" value="UniProtKB-KW"/>
</dbReference>
<reference evidence="3 4" key="1">
    <citation type="submission" date="2018-10" db="EMBL/GenBank/DDBJ databases">
        <title>Isolation from cow dung.</title>
        <authorList>
            <person name="Ling L."/>
        </authorList>
    </citation>
    <scope>NUCLEOTIDE SEQUENCE [LARGE SCALE GENOMIC DNA]</scope>
    <source>
        <strain evidence="3 4">NEAU-LL90</strain>
    </source>
</reference>
<name>A0A3M2KXW5_9NOCA</name>
<dbReference type="PROSITE" id="PS50966">
    <property type="entry name" value="ZF_SWIM"/>
    <property type="match status" value="1"/>
</dbReference>
<dbReference type="EMBL" id="RFFH01000011">
    <property type="protein sequence ID" value="RMI30091.1"/>
    <property type="molecule type" value="Genomic_DNA"/>
</dbReference>
<evidence type="ECO:0000259" key="2">
    <source>
        <dbReference type="PROSITE" id="PS50966"/>
    </source>
</evidence>
<dbReference type="PANTHER" id="PTHR38133:SF1">
    <property type="entry name" value="SLR1429 PROTEIN"/>
    <property type="match status" value="1"/>
</dbReference>
<organism evidence="3 4">
    <name type="scientific">Nocardia stercoris</name>
    <dbReference type="NCBI Taxonomy" id="2483361"/>
    <lineage>
        <taxon>Bacteria</taxon>
        <taxon>Bacillati</taxon>
        <taxon>Actinomycetota</taxon>
        <taxon>Actinomycetes</taxon>
        <taxon>Mycobacteriales</taxon>
        <taxon>Nocardiaceae</taxon>
        <taxon>Nocardia</taxon>
    </lineage>
</organism>
<accession>A0A3M2KXW5</accession>
<evidence type="ECO:0000313" key="3">
    <source>
        <dbReference type="EMBL" id="RMI30091.1"/>
    </source>
</evidence>
<dbReference type="AlphaFoldDB" id="A0A3M2KXW5"/>
<keyword evidence="1" id="KW-0479">Metal-binding</keyword>
<comment type="caution">
    <text evidence="3">The sequence shown here is derived from an EMBL/GenBank/DDBJ whole genome shotgun (WGS) entry which is preliminary data.</text>
</comment>
<dbReference type="PANTHER" id="PTHR38133">
    <property type="entry name" value="SLR1429 PROTEIN"/>
    <property type="match status" value="1"/>
</dbReference>
<gene>
    <name evidence="3" type="ORF">EBN03_22955</name>
</gene>
<evidence type="ECO:0000256" key="1">
    <source>
        <dbReference type="PROSITE-ProRule" id="PRU00325"/>
    </source>
</evidence>
<protein>
    <recommendedName>
        <fullName evidence="2">SWIM-type domain-containing protein</fullName>
    </recommendedName>
</protein>
<evidence type="ECO:0000313" key="4">
    <source>
        <dbReference type="Proteomes" id="UP000279275"/>
    </source>
</evidence>
<dbReference type="Proteomes" id="UP000279275">
    <property type="component" value="Unassembled WGS sequence"/>
</dbReference>
<keyword evidence="4" id="KW-1185">Reference proteome</keyword>